<dbReference type="InterPro" id="IPR051010">
    <property type="entry name" value="BCAA_transport"/>
</dbReference>
<comment type="similarity">
    <text evidence="1">Belongs to the leucine-binding protein family.</text>
</comment>
<dbReference type="SUPFAM" id="SSF48452">
    <property type="entry name" value="TPR-like"/>
    <property type="match status" value="1"/>
</dbReference>
<dbReference type="InterPro" id="IPR011990">
    <property type="entry name" value="TPR-like_helical_dom_sf"/>
</dbReference>
<feature type="domain" description="Leucine-binding protein" evidence="4">
    <location>
        <begin position="265"/>
        <end position="623"/>
    </location>
</feature>
<feature type="chain" id="PRO_5004192600" evidence="3">
    <location>
        <begin position="26"/>
        <end position="649"/>
    </location>
</feature>
<dbReference type="RefSeq" id="WP_006002766.1">
    <property type="nucleotide sequence ID" value="NZ_AAEW02000027.1"/>
</dbReference>
<protein>
    <submittedName>
        <fullName evidence="5">Extracellular ligand-binding receptor</fullName>
    </submittedName>
</protein>
<feature type="signal peptide" evidence="3">
    <location>
        <begin position="1"/>
        <end position="25"/>
    </location>
</feature>
<reference evidence="5" key="2">
    <citation type="submission" date="2006-05" db="EMBL/GenBank/DDBJ databases">
        <title>Sequencing of the draft genome and assembly of Desulfuromonas acetoxidans DSM 684.</title>
        <authorList>
            <consortium name="US DOE Joint Genome Institute (JGI-PGF)"/>
            <person name="Copeland A."/>
            <person name="Lucas S."/>
            <person name="Lapidus A."/>
            <person name="Barry K."/>
            <person name="Detter J.C."/>
            <person name="Glavina del Rio T."/>
            <person name="Hammon N."/>
            <person name="Israni S."/>
            <person name="Dalin E."/>
            <person name="Tice H."/>
            <person name="Bruce D."/>
            <person name="Pitluck S."/>
            <person name="Richardson P."/>
        </authorList>
    </citation>
    <scope>NUCLEOTIDE SEQUENCE [LARGE SCALE GENOMIC DNA]</scope>
    <source>
        <strain evidence="5">DSM 684</strain>
    </source>
</reference>
<dbReference type="PANTHER" id="PTHR30483">
    <property type="entry name" value="LEUCINE-SPECIFIC-BINDING PROTEIN"/>
    <property type="match status" value="1"/>
</dbReference>
<evidence type="ECO:0000313" key="5">
    <source>
        <dbReference type="EMBL" id="EAT14434.1"/>
    </source>
</evidence>
<sequence>MIKRFSRSLLMLMVAVCCVATAAQAVQLAAGDNASLSIDPAFRMYQRGENNQALSFLRSYLLDHADSPHLDSAYLLMARILLDEQKAADALFYLQRIELQKQTSEVTLLRVAALQQLGQLNDAEPLFGELSEENFFGDDLALYYRCRADYLQNRGQALQSLMVLSLAFQYTDNRFHQGFYDQVQQVLSGLDRDLVTEAAFMFADTPLKDVVILYQARQALDAGDVEHARHLVQPLVRQADIIDVQIAAANMLDQIDGSPWYQRAIGVVLPLSGRYAPFGELVKQGIELAVKSSAAPIQVFYQDSGADPQSAADAVRRLVRAQRVMAVIGPLTGDAAMLAVQEAEKAQVPIITLSYRDGLPQMGRYVFRNSLTPQQQVEALAEYAIEELGLNTYAILSPSNKMGQQYAQLFRQAIEMRGGDIEHQRSYGESATDFRRQLLLLKGEDPDAPQDAEPKVVDEEGDELVVEEEEEIAGLPNVDFEGLFIPDYADSVALIAPQIAYYGIENVQLLGINGWNSPQLIDQAGRYVRGSIICDGFFAQSPDAPVKQFVERYERMYGETPSILEAQGYDSVRLLLGILTDPAITTPQQLQQYLYQMEAFNGVTGLQGFDRQGEAQRALFMLKFGRKQLWQLRGLPEPMPSVEMIPIFE</sequence>
<evidence type="ECO:0000259" key="4">
    <source>
        <dbReference type="Pfam" id="PF13458"/>
    </source>
</evidence>
<evidence type="ECO:0000256" key="1">
    <source>
        <dbReference type="ARBA" id="ARBA00010062"/>
    </source>
</evidence>
<keyword evidence="6" id="KW-1185">Reference proteome</keyword>
<dbReference type="SUPFAM" id="SSF53822">
    <property type="entry name" value="Periplasmic binding protein-like I"/>
    <property type="match status" value="1"/>
</dbReference>
<name>Q1JW12_DESA6</name>
<gene>
    <name evidence="5" type="ORF">Dace_0263</name>
</gene>
<organism evidence="5 6">
    <name type="scientific">Desulfuromonas acetoxidans (strain DSM 684 / 11070)</name>
    <dbReference type="NCBI Taxonomy" id="281689"/>
    <lineage>
        <taxon>Bacteria</taxon>
        <taxon>Pseudomonadati</taxon>
        <taxon>Thermodesulfobacteriota</taxon>
        <taxon>Desulfuromonadia</taxon>
        <taxon>Desulfuromonadales</taxon>
        <taxon>Desulfuromonadaceae</taxon>
        <taxon>Desulfuromonas</taxon>
    </lineage>
</organism>
<evidence type="ECO:0000256" key="2">
    <source>
        <dbReference type="ARBA" id="ARBA00022729"/>
    </source>
</evidence>
<dbReference type="CDD" id="cd06339">
    <property type="entry name" value="PBP1_YraM_LppC_lipoprotein-like"/>
    <property type="match status" value="1"/>
</dbReference>
<proteinExistence type="inferred from homology"/>
<comment type="caution">
    <text evidence="5">The sequence shown here is derived from an EMBL/GenBank/DDBJ whole genome shotgun (WGS) entry which is preliminary data.</text>
</comment>
<keyword evidence="5" id="KW-0675">Receptor</keyword>
<reference evidence="5" key="1">
    <citation type="submission" date="2006-05" db="EMBL/GenBank/DDBJ databases">
        <title>Annotation of the draft genome assembly of Desulfuromonas acetoxidans DSM 684.</title>
        <authorList>
            <consortium name="US DOE Joint Genome Institute (JGI-ORNL)"/>
            <person name="Larimer F."/>
            <person name="Land M."/>
            <person name="Hauser L."/>
        </authorList>
    </citation>
    <scope>NUCLEOTIDE SEQUENCE [LARGE SCALE GENOMIC DNA]</scope>
    <source>
        <strain evidence="5">DSM 684</strain>
    </source>
</reference>
<accession>Q1JW12</accession>
<dbReference type="PANTHER" id="PTHR30483:SF6">
    <property type="entry name" value="PERIPLASMIC BINDING PROTEIN OF ABC TRANSPORTER FOR NATURAL AMINO ACIDS"/>
    <property type="match status" value="1"/>
</dbReference>
<dbReference type="InterPro" id="IPR028082">
    <property type="entry name" value="Peripla_BP_I"/>
</dbReference>
<keyword evidence="2 3" id="KW-0732">Signal</keyword>
<dbReference type="OrthoDB" id="5410879at2"/>
<evidence type="ECO:0000313" key="6">
    <source>
        <dbReference type="Proteomes" id="UP000005695"/>
    </source>
</evidence>
<dbReference type="EMBL" id="AAEW02000027">
    <property type="protein sequence ID" value="EAT14434.1"/>
    <property type="molecule type" value="Genomic_DNA"/>
</dbReference>
<dbReference type="InterPro" id="IPR028081">
    <property type="entry name" value="Leu-bd"/>
</dbReference>
<dbReference type="Pfam" id="PF13458">
    <property type="entry name" value="Peripla_BP_6"/>
    <property type="match status" value="1"/>
</dbReference>
<dbReference type="AlphaFoldDB" id="Q1JW12"/>
<evidence type="ECO:0000256" key="3">
    <source>
        <dbReference type="SAM" id="SignalP"/>
    </source>
</evidence>
<dbReference type="Proteomes" id="UP000005695">
    <property type="component" value="Unassembled WGS sequence"/>
</dbReference>
<dbReference type="Gene3D" id="3.40.50.2300">
    <property type="match status" value="4"/>
</dbReference>